<keyword evidence="7" id="KW-0812">Transmembrane</keyword>
<comment type="cofactor">
    <cofactor evidence="6">
        <name>[2Fe-2S] cluster</name>
        <dbReference type="ChEBI" id="CHEBI:190135"/>
    </cofactor>
</comment>
<comment type="caution">
    <text evidence="9">The sequence shown here is derived from an EMBL/GenBank/DDBJ whole genome shotgun (WGS) entry which is preliminary data.</text>
</comment>
<proteinExistence type="predicted"/>
<dbReference type="SUPFAM" id="SSF50022">
    <property type="entry name" value="ISP domain"/>
    <property type="match status" value="1"/>
</dbReference>
<keyword evidence="4" id="KW-0411">Iron-sulfur</keyword>
<keyword evidence="7" id="KW-1133">Transmembrane helix</keyword>
<evidence type="ECO:0000313" key="9">
    <source>
        <dbReference type="EMBL" id="MEI5906299.1"/>
    </source>
</evidence>
<dbReference type="InterPro" id="IPR017941">
    <property type="entry name" value="Rieske_2Fe-2S"/>
</dbReference>
<dbReference type="PANTHER" id="PTHR10134">
    <property type="entry name" value="CYTOCHROME B-C1 COMPLEX SUBUNIT RIESKE, MITOCHONDRIAL"/>
    <property type="match status" value="1"/>
</dbReference>
<evidence type="ECO:0000256" key="4">
    <source>
        <dbReference type="ARBA" id="ARBA00023014"/>
    </source>
</evidence>
<keyword evidence="1" id="KW-0001">2Fe-2S</keyword>
<evidence type="ECO:0000256" key="5">
    <source>
        <dbReference type="ARBA" id="ARBA00023157"/>
    </source>
</evidence>
<dbReference type="InterPro" id="IPR014349">
    <property type="entry name" value="Rieske_Fe-S_prot"/>
</dbReference>
<keyword evidence="10" id="KW-1185">Reference proteome</keyword>
<keyword evidence="5" id="KW-1015">Disulfide bond</keyword>
<name>A0ABU8HAW3_9BACI</name>
<dbReference type="RefSeq" id="WP_336585737.1">
    <property type="nucleotide sequence ID" value="NZ_JBBAXC010000003.1"/>
</dbReference>
<reference evidence="9 10" key="1">
    <citation type="journal article" date="2018" name="J. Microbiol.">
        <title>Bacillus spongiae sp. nov., isolated from sponge of Jeju Island.</title>
        <authorList>
            <person name="Lee G.E."/>
            <person name="Im W.T."/>
            <person name="Park J.S."/>
        </authorList>
    </citation>
    <scope>NUCLEOTIDE SEQUENCE [LARGE SCALE GENOMIC DNA]</scope>
    <source>
        <strain evidence="9 10">135PIL107-10</strain>
    </source>
</reference>
<keyword evidence="2" id="KW-0479">Metal-binding</keyword>
<dbReference type="InterPro" id="IPR036922">
    <property type="entry name" value="Rieske_2Fe-2S_sf"/>
</dbReference>
<keyword evidence="7" id="KW-0472">Membrane</keyword>
<protein>
    <submittedName>
        <fullName evidence="9">Rieske 2Fe-2S domain-containing protein</fullName>
    </submittedName>
</protein>
<dbReference type="Proteomes" id="UP001312865">
    <property type="component" value="Unassembled WGS sequence"/>
</dbReference>
<organism evidence="9 10">
    <name type="scientific">Bacillus spongiae</name>
    <dbReference type="NCBI Taxonomy" id="2683610"/>
    <lineage>
        <taxon>Bacteria</taxon>
        <taxon>Bacillati</taxon>
        <taxon>Bacillota</taxon>
        <taxon>Bacilli</taxon>
        <taxon>Bacillales</taxon>
        <taxon>Bacillaceae</taxon>
        <taxon>Bacillus</taxon>
    </lineage>
</organism>
<evidence type="ECO:0000256" key="1">
    <source>
        <dbReference type="ARBA" id="ARBA00022714"/>
    </source>
</evidence>
<dbReference type="InterPro" id="IPR005805">
    <property type="entry name" value="Rieske_Fe-S_prot_C"/>
</dbReference>
<sequence length="167" mass="19114">MNKIEEYLRKLAFNYKREREIDLNRRGFIASTLSLMGVLFISSTPLLSLAKIREEESDELKLFIANEEDLQVGDSVSFSYPEENDPALLIKIADNEYRAYNIKCTHLMCPVYWEKESHELVCPCHNGFFNVEDGSVISGPPPRGLPSIKLAFKNKEIYAIGIEQAQH</sequence>
<dbReference type="Pfam" id="PF00355">
    <property type="entry name" value="Rieske"/>
    <property type="match status" value="1"/>
</dbReference>
<feature type="transmembrane region" description="Helical" evidence="7">
    <location>
        <begin position="27"/>
        <end position="47"/>
    </location>
</feature>
<evidence type="ECO:0000256" key="7">
    <source>
        <dbReference type="SAM" id="Phobius"/>
    </source>
</evidence>
<dbReference type="PROSITE" id="PS51296">
    <property type="entry name" value="RIESKE"/>
    <property type="match status" value="1"/>
</dbReference>
<feature type="domain" description="Rieske" evidence="8">
    <location>
        <begin position="62"/>
        <end position="159"/>
    </location>
</feature>
<evidence type="ECO:0000256" key="3">
    <source>
        <dbReference type="ARBA" id="ARBA00023004"/>
    </source>
</evidence>
<dbReference type="Gene3D" id="2.102.10.10">
    <property type="entry name" value="Rieske [2Fe-2S] iron-sulphur domain"/>
    <property type="match status" value="1"/>
</dbReference>
<dbReference type="PRINTS" id="PR00162">
    <property type="entry name" value="RIESKE"/>
</dbReference>
<evidence type="ECO:0000259" key="8">
    <source>
        <dbReference type="PROSITE" id="PS51296"/>
    </source>
</evidence>
<evidence type="ECO:0000256" key="2">
    <source>
        <dbReference type="ARBA" id="ARBA00022723"/>
    </source>
</evidence>
<accession>A0ABU8HAW3</accession>
<dbReference type="EMBL" id="JBBAXC010000003">
    <property type="protein sequence ID" value="MEI5906299.1"/>
    <property type="molecule type" value="Genomic_DNA"/>
</dbReference>
<keyword evidence="3" id="KW-0408">Iron</keyword>
<evidence type="ECO:0000256" key="6">
    <source>
        <dbReference type="ARBA" id="ARBA00034078"/>
    </source>
</evidence>
<gene>
    <name evidence="9" type="ORF">WAK64_04435</name>
</gene>
<evidence type="ECO:0000313" key="10">
    <source>
        <dbReference type="Proteomes" id="UP001312865"/>
    </source>
</evidence>